<protein>
    <submittedName>
        <fullName evidence="1">8655_t:CDS:1</fullName>
    </submittedName>
</protein>
<dbReference type="EMBL" id="CAJVQB010065824">
    <property type="protein sequence ID" value="CAG8841440.1"/>
    <property type="molecule type" value="Genomic_DNA"/>
</dbReference>
<comment type="caution">
    <text evidence="1">The sequence shown here is derived from an EMBL/GenBank/DDBJ whole genome shotgun (WGS) entry which is preliminary data.</text>
</comment>
<accession>A0ABN7WUU8</accession>
<proteinExistence type="predicted"/>
<keyword evidence="2" id="KW-1185">Reference proteome</keyword>
<gene>
    <name evidence="1" type="ORF">GMARGA_LOCUS35429</name>
</gene>
<evidence type="ECO:0000313" key="2">
    <source>
        <dbReference type="Proteomes" id="UP000789901"/>
    </source>
</evidence>
<dbReference type="Proteomes" id="UP000789901">
    <property type="component" value="Unassembled WGS sequence"/>
</dbReference>
<reference evidence="1 2" key="1">
    <citation type="submission" date="2021-06" db="EMBL/GenBank/DDBJ databases">
        <authorList>
            <person name="Kallberg Y."/>
            <person name="Tangrot J."/>
            <person name="Rosling A."/>
        </authorList>
    </citation>
    <scope>NUCLEOTIDE SEQUENCE [LARGE SCALE GENOMIC DNA]</scope>
    <source>
        <strain evidence="1 2">120-4 pot B 10/14</strain>
    </source>
</reference>
<organism evidence="1 2">
    <name type="scientific">Gigaspora margarita</name>
    <dbReference type="NCBI Taxonomy" id="4874"/>
    <lineage>
        <taxon>Eukaryota</taxon>
        <taxon>Fungi</taxon>
        <taxon>Fungi incertae sedis</taxon>
        <taxon>Mucoromycota</taxon>
        <taxon>Glomeromycotina</taxon>
        <taxon>Glomeromycetes</taxon>
        <taxon>Diversisporales</taxon>
        <taxon>Gigasporaceae</taxon>
        <taxon>Gigaspora</taxon>
    </lineage>
</organism>
<feature type="non-terminal residue" evidence="1">
    <location>
        <position position="1"/>
    </location>
</feature>
<evidence type="ECO:0000313" key="1">
    <source>
        <dbReference type="EMBL" id="CAG8841440.1"/>
    </source>
</evidence>
<name>A0ABN7WUU8_GIGMA</name>
<sequence>SEILNEIVQLIFTTMVLSQYIGSKPEEVIYKGDQKSTSTMLNNEPENVTFYLSIVL</sequence>